<proteinExistence type="predicted"/>
<dbReference type="Proteomes" id="UP001451571">
    <property type="component" value="Chromosome"/>
</dbReference>
<dbReference type="RefSeq" id="WP_342757400.1">
    <property type="nucleotide sequence ID" value="NZ_CP146256.1"/>
</dbReference>
<dbReference type="InterPro" id="IPR009921">
    <property type="entry name" value="YehS-like"/>
</dbReference>
<organism evidence="1 2">
    <name type="scientific">Kineothrix sedimenti</name>
    <dbReference type="NCBI Taxonomy" id="3123317"/>
    <lineage>
        <taxon>Bacteria</taxon>
        <taxon>Bacillati</taxon>
        <taxon>Bacillota</taxon>
        <taxon>Clostridia</taxon>
        <taxon>Lachnospirales</taxon>
        <taxon>Lachnospiraceae</taxon>
        <taxon>Kineothrix</taxon>
    </lineage>
</organism>
<accession>A0ABZ3EWZ6</accession>
<reference evidence="1 2" key="1">
    <citation type="submission" date="2024-02" db="EMBL/GenBank/DDBJ databases">
        <title>Bacterial strain from lacustrine sediment.</title>
        <authorList>
            <person name="Petit C."/>
            <person name="Fadhlaoui K."/>
        </authorList>
    </citation>
    <scope>NUCLEOTIDE SEQUENCE [LARGE SCALE GENOMIC DNA]</scope>
    <source>
        <strain evidence="1 2">IPX-CK</strain>
    </source>
</reference>
<dbReference type="PANTHER" id="PTHR37805:SF1">
    <property type="entry name" value="CYTOPLASMIC PROTEIN"/>
    <property type="match status" value="1"/>
</dbReference>
<evidence type="ECO:0000313" key="1">
    <source>
        <dbReference type="EMBL" id="XAH73799.1"/>
    </source>
</evidence>
<dbReference type="EMBL" id="CP146256">
    <property type="protein sequence ID" value="XAH73799.1"/>
    <property type="molecule type" value="Genomic_DNA"/>
</dbReference>
<evidence type="ECO:0000313" key="2">
    <source>
        <dbReference type="Proteomes" id="UP001451571"/>
    </source>
</evidence>
<protein>
    <submittedName>
        <fullName evidence="1">DUF1456 family protein</fullName>
    </submittedName>
</protein>
<dbReference type="PANTHER" id="PTHR37805">
    <property type="entry name" value="CYTOPLASMIC PROTEIN-RELATED"/>
    <property type="match status" value="1"/>
</dbReference>
<name>A0ABZ3EWZ6_9FIRM</name>
<dbReference type="Pfam" id="PF07308">
    <property type="entry name" value="DUF1456"/>
    <property type="match status" value="2"/>
</dbReference>
<keyword evidence="2" id="KW-1185">Reference proteome</keyword>
<gene>
    <name evidence="1" type="ORF">V6984_20205</name>
</gene>
<sequence>MNNNDILIRLRYALDIKDTDMVEIFRLGGVTVTKEELQRMLSKPENNSNIDSEDEFIAADDMKNCNNYMLESFLNGFIIFKRGKQELQPGQTQKQVFMINNNKAVNNVFLKKVKIALSLTGEDMLDILNDAGANLSNSELSAVLRREGQRNYKECGDRYVRKFLKGLAIRYRNK</sequence>